<keyword evidence="17" id="KW-1185">Reference proteome</keyword>
<dbReference type="GO" id="GO:0005789">
    <property type="term" value="C:endoplasmic reticulum membrane"/>
    <property type="evidence" value="ECO:0007669"/>
    <property type="project" value="UniProtKB-SubCell"/>
</dbReference>
<proteinExistence type="inferred from homology"/>
<comment type="cofactor">
    <cofactor evidence="1 14">
        <name>heme</name>
        <dbReference type="ChEBI" id="CHEBI:30413"/>
    </cofactor>
</comment>
<dbReference type="PANTHER" id="PTHR24292">
    <property type="entry name" value="CYTOCHROME P450"/>
    <property type="match status" value="1"/>
</dbReference>
<dbReference type="GO" id="GO:0004497">
    <property type="term" value="F:monooxygenase activity"/>
    <property type="evidence" value="ECO:0007669"/>
    <property type="project" value="UniProtKB-KW"/>
</dbReference>
<dbReference type="InterPro" id="IPR050476">
    <property type="entry name" value="Insect_CytP450_Detox"/>
</dbReference>
<dbReference type="PRINTS" id="PR00463">
    <property type="entry name" value="EP450I"/>
</dbReference>
<evidence type="ECO:0000313" key="17">
    <source>
        <dbReference type="Proteomes" id="UP001107558"/>
    </source>
</evidence>
<dbReference type="GO" id="GO:0016705">
    <property type="term" value="F:oxidoreductase activity, acting on paired donors, with incorporation or reduction of molecular oxygen"/>
    <property type="evidence" value="ECO:0007669"/>
    <property type="project" value="InterPro"/>
</dbReference>
<evidence type="ECO:0000256" key="4">
    <source>
        <dbReference type="ARBA" id="ARBA00004406"/>
    </source>
</evidence>
<evidence type="ECO:0000256" key="11">
    <source>
        <dbReference type="ARBA" id="ARBA00023004"/>
    </source>
</evidence>
<dbReference type="InterPro" id="IPR017972">
    <property type="entry name" value="Cyt_P450_CS"/>
</dbReference>
<dbReference type="Proteomes" id="UP001107558">
    <property type="component" value="Chromosome 1"/>
</dbReference>
<evidence type="ECO:0000256" key="14">
    <source>
        <dbReference type="PIRSR" id="PIRSR602401-1"/>
    </source>
</evidence>
<evidence type="ECO:0000256" key="3">
    <source>
        <dbReference type="ARBA" id="ARBA00004174"/>
    </source>
</evidence>
<evidence type="ECO:0000256" key="8">
    <source>
        <dbReference type="ARBA" id="ARBA00022824"/>
    </source>
</evidence>
<comment type="similarity">
    <text evidence="5 15">Belongs to the cytochrome P450 family.</text>
</comment>
<gene>
    <name evidence="16" type="ORF">PVAND_010640</name>
</gene>
<evidence type="ECO:0000256" key="10">
    <source>
        <dbReference type="ARBA" id="ARBA00023002"/>
    </source>
</evidence>
<name>A0A9J6CHY1_POLVA</name>
<evidence type="ECO:0000256" key="2">
    <source>
        <dbReference type="ARBA" id="ARBA00003690"/>
    </source>
</evidence>
<keyword evidence="11 14" id="KW-0408">Iron</keyword>
<evidence type="ECO:0008006" key="18">
    <source>
        <dbReference type="Google" id="ProtNLM"/>
    </source>
</evidence>
<evidence type="ECO:0000256" key="7">
    <source>
        <dbReference type="ARBA" id="ARBA00022723"/>
    </source>
</evidence>
<dbReference type="OrthoDB" id="2789670at2759"/>
<dbReference type="PANTHER" id="PTHR24292:SF54">
    <property type="entry name" value="CYP9F3-RELATED"/>
    <property type="match status" value="1"/>
</dbReference>
<dbReference type="InterPro" id="IPR036396">
    <property type="entry name" value="Cyt_P450_sf"/>
</dbReference>
<keyword evidence="13" id="KW-0472">Membrane</keyword>
<dbReference type="PROSITE" id="PS00086">
    <property type="entry name" value="CYTOCHROME_P450"/>
    <property type="match status" value="1"/>
</dbReference>
<evidence type="ECO:0000256" key="13">
    <source>
        <dbReference type="ARBA" id="ARBA00023136"/>
    </source>
</evidence>
<evidence type="ECO:0000256" key="1">
    <source>
        <dbReference type="ARBA" id="ARBA00001971"/>
    </source>
</evidence>
<dbReference type="InterPro" id="IPR002401">
    <property type="entry name" value="Cyt_P450_E_grp-I"/>
</dbReference>
<dbReference type="PRINTS" id="PR00385">
    <property type="entry name" value="P450"/>
</dbReference>
<dbReference type="SUPFAM" id="SSF48264">
    <property type="entry name" value="Cytochrome P450"/>
    <property type="match status" value="1"/>
</dbReference>
<accession>A0A9J6CHY1</accession>
<dbReference type="CDD" id="cd11056">
    <property type="entry name" value="CYP6-like"/>
    <property type="match status" value="1"/>
</dbReference>
<dbReference type="GO" id="GO:0020037">
    <property type="term" value="F:heme binding"/>
    <property type="evidence" value="ECO:0007669"/>
    <property type="project" value="InterPro"/>
</dbReference>
<evidence type="ECO:0000256" key="5">
    <source>
        <dbReference type="ARBA" id="ARBA00010617"/>
    </source>
</evidence>
<dbReference type="Pfam" id="PF00067">
    <property type="entry name" value="p450"/>
    <property type="match status" value="1"/>
</dbReference>
<comment type="function">
    <text evidence="2">May be involved in the metabolism of insect hormones and in the breakdown of synthetic insecticides.</text>
</comment>
<organism evidence="16 17">
    <name type="scientific">Polypedilum vanderplanki</name>
    <name type="common">Sleeping chironomid midge</name>
    <dbReference type="NCBI Taxonomy" id="319348"/>
    <lineage>
        <taxon>Eukaryota</taxon>
        <taxon>Metazoa</taxon>
        <taxon>Ecdysozoa</taxon>
        <taxon>Arthropoda</taxon>
        <taxon>Hexapoda</taxon>
        <taxon>Insecta</taxon>
        <taxon>Pterygota</taxon>
        <taxon>Neoptera</taxon>
        <taxon>Endopterygota</taxon>
        <taxon>Diptera</taxon>
        <taxon>Nematocera</taxon>
        <taxon>Chironomoidea</taxon>
        <taxon>Chironomidae</taxon>
        <taxon>Chironominae</taxon>
        <taxon>Polypedilum</taxon>
        <taxon>Polypedilum</taxon>
    </lineage>
</organism>
<dbReference type="AlphaFoldDB" id="A0A9J6CHY1"/>
<evidence type="ECO:0000256" key="9">
    <source>
        <dbReference type="ARBA" id="ARBA00022848"/>
    </source>
</evidence>
<evidence type="ECO:0000256" key="6">
    <source>
        <dbReference type="ARBA" id="ARBA00022617"/>
    </source>
</evidence>
<protein>
    <recommendedName>
        <fullName evidence="18">Cytochrome P450</fullName>
    </recommendedName>
</protein>
<evidence type="ECO:0000256" key="12">
    <source>
        <dbReference type="ARBA" id="ARBA00023033"/>
    </source>
</evidence>
<dbReference type="GO" id="GO:0005506">
    <property type="term" value="F:iron ion binding"/>
    <property type="evidence" value="ECO:0007669"/>
    <property type="project" value="InterPro"/>
</dbReference>
<comment type="subcellular location">
    <subcellularLocation>
        <location evidence="4">Endoplasmic reticulum membrane</location>
        <topology evidence="4">Peripheral membrane protein</topology>
    </subcellularLocation>
    <subcellularLocation>
        <location evidence="3">Microsome membrane</location>
        <topology evidence="3">Peripheral membrane protein</topology>
    </subcellularLocation>
</comment>
<keyword evidence="7 14" id="KW-0479">Metal-binding</keyword>
<comment type="caution">
    <text evidence="16">The sequence shown here is derived from an EMBL/GenBank/DDBJ whole genome shotgun (WGS) entry which is preliminary data.</text>
</comment>
<keyword evidence="12 15" id="KW-0503">Monooxygenase</keyword>
<dbReference type="FunFam" id="1.10.630.10:FF:000042">
    <property type="entry name" value="Cytochrome P450"/>
    <property type="match status" value="1"/>
</dbReference>
<feature type="binding site" description="axial binding residue" evidence="14">
    <location>
        <position position="464"/>
    </location>
    <ligand>
        <name>heme</name>
        <dbReference type="ChEBI" id="CHEBI:30413"/>
    </ligand>
    <ligandPart>
        <name>Fe</name>
        <dbReference type="ChEBI" id="CHEBI:18248"/>
    </ligandPart>
</feature>
<evidence type="ECO:0000313" key="16">
    <source>
        <dbReference type="EMBL" id="KAG5681182.1"/>
    </source>
</evidence>
<keyword evidence="9" id="KW-0492">Microsome</keyword>
<sequence length="522" mass="60296">MIGLIFIAIIVILVHLVSKYYFNYWKRRGFPQMDATFLFGNISDLFLFRKSFSNCFMDFYEKYKHKPFIGSYFSYKPVLIVNDPLIIQDILVSNFSSFTDRPRYVDEKRDPISAHLFNIGGQKWRDLRFKLSPTFSSGKIKGMFPIMRDCGRDLQNFLIKNSSSDIRVFNFIDLFGKYTTHNIVNVIFSIDSDCFSDPENIFRKMSANFAAPSHRQHIVDIFSFLIPNILHGLSIFNIHSVTAKVNDFVLSFVEKVVKHREETNFSGNDFLQLLIQLKNQGFLSVKKGETIEKNEMESNGKVLKKLTIDEIAAQVLVFFVGGFETSSATMSFCLFELCKNPHIQRKVQEEIDRVFGDKKFDDLDYEMINNLKYLECCIDETLRLYPPLSILFRTCTKDYKIPNTDLIVEKGTSVHIPSMAIQRDENIFENASEFRSERFLDSPTGNGQSEGLFYLPFGSGPRICLGARMGKLQTKIGLASILREFSVEFTDKSMAQQHPGFQKTLFFLRSAKPFNFKVTPRK</sequence>
<dbReference type="InterPro" id="IPR001128">
    <property type="entry name" value="Cyt_P450"/>
</dbReference>
<dbReference type="Gene3D" id="1.10.630.10">
    <property type="entry name" value="Cytochrome P450"/>
    <property type="match status" value="1"/>
</dbReference>
<keyword evidence="10 15" id="KW-0560">Oxidoreductase</keyword>
<evidence type="ECO:0000256" key="15">
    <source>
        <dbReference type="RuleBase" id="RU000461"/>
    </source>
</evidence>
<dbReference type="EMBL" id="JADBJN010000001">
    <property type="protein sequence ID" value="KAG5681182.1"/>
    <property type="molecule type" value="Genomic_DNA"/>
</dbReference>
<reference evidence="16" key="1">
    <citation type="submission" date="2021-03" db="EMBL/GenBank/DDBJ databases">
        <title>Chromosome level genome of the anhydrobiotic midge Polypedilum vanderplanki.</title>
        <authorList>
            <person name="Yoshida Y."/>
            <person name="Kikawada T."/>
            <person name="Gusev O."/>
        </authorList>
    </citation>
    <scope>NUCLEOTIDE SEQUENCE</scope>
    <source>
        <strain evidence="16">NIAS01</strain>
        <tissue evidence="16">Whole body or cell culture</tissue>
    </source>
</reference>
<keyword evidence="8" id="KW-0256">Endoplasmic reticulum</keyword>
<keyword evidence="6 14" id="KW-0349">Heme</keyword>